<name>A0A1C3NRD3_9XANT</name>
<accession>A0A1C3NRD3</accession>
<dbReference type="EMBL" id="FLTX01000067">
    <property type="protein sequence ID" value="SBV52888.1"/>
    <property type="molecule type" value="Genomic_DNA"/>
</dbReference>
<reference evidence="2 3" key="1">
    <citation type="submission" date="2016-06" db="EMBL/GenBank/DDBJ databases">
        <authorList>
            <person name="Kjaerup R.B."/>
            <person name="Dalgaard T.S."/>
            <person name="Juul-Madsen H.R."/>
        </authorList>
    </citation>
    <scope>NUCLEOTIDE SEQUENCE [LARGE SCALE GENOMIC DNA]</scope>
    <source>
        <strain evidence="2">LMG947</strain>
    </source>
</reference>
<keyword evidence="4" id="KW-1185">Reference proteome</keyword>
<gene>
    <name evidence="2" type="ORF">XBLMG947_3689</name>
    <name evidence="1" type="ORF">XbrCFBP1976_18335</name>
</gene>
<sequence length="75" mass="8295">MGLKFRRIAIYAGSPNIFSQVNVTVLVQRGMAHVSFNGQRDEQAEQQALLDQQSIHRMPELMLKPSPSTSGLVIG</sequence>
<evidence type="ECO:0000313" key="1">
    <source>
        <dbReference type="EMBL" id="PPV05187.1"/>
    </source>
</evidence>
<evidence type="ECO:0000313" key="4">
    <source>
        <dbReference type="Proteomes" id="UP000239710"/>
    </source>
</evidence>
<dbReference type="Proteomes" id="UP000092503">
    <property type="component" value="Unassembled WGS sequence"/>
</dbReference>
<protein>
    <submittedName>
        <fullName evidence="2">Uncharacterized protein</fullName>
    </submittedName>
</protein>
<evidence type="ECO:0000313" key="3">
    <source>
        <dbReference type="Proteomes" id="UP000092503"/>
    </source>
</evidence>
<reference evidence="1 4" key="2">
    <citation type="submission" date="2016-08" db="EMBL/GenBank/DDBJ databases">
        <title>Evolution of the type three secretion system and type three effector repertoires in Xanthomonas.</title>
        <authorList>
            <person name="Merda D."/>
            <person name="Briand M."/>
            <person name="Bosis E."/>
            <person name="Rousseau C."/>
            <person name="Portier P."/>
            <person name="Jacques M.-A."/>
            <person name="Fischer-Le Saux M."/>
        </authorList>
    </citation>
    <scope>NUCLEOTIDE SEQUENCE [LARGE SCALE GENOMIC DNA]</scope>
    <source>
        <strain evidence="1 4">CFBP1976</strain>
    </source>
</reference>
<evidence type="ECO:0000313" key="2">
    <source>
        <dbReference type="EMBL" id="SBV52888.1"/>
    </source>
</evidence>
<dbReference type="Proteomes" id="UP000239710">
    <property type="component" value="Unassembled WGS sequence"/>
</dbReference>
<proteinExistence type="predicted"/>
<dbReference type="AlphaFoldDB" id="A0A1C3NRD3"/>
<dbReference type="EMBL" id="MDCE01000035">
    <property type="protein sequence ID" value="PPV05187.1"/>
    <property type="molecule type" value="Genomic_DNA"/>
</dbReference>
<organism evidence="2 3">
    <name type="scientific">Xanthomonas bromi</name>
    <dbReference type="NCBI Taxonomy" id="56449"/>
    <lineage>
        <taxon>Bacteria</taxon>
        <taxon>Pseudomonadati</taxon>
        <taxon>Pseudomonadota</taxon>
        <taxon>Gammaproteobacteria</taxon>
        <taxon>Lysobacterales</taxon>
        <taxon>Lysobacteraceae</taxon>
        <taxon>Xanthomonas</taxon>
    </lineage>
</organism>
<dbReference type="RefSeq" id="WP_065470041.1">
    <property type="nucleotide sequence ID" value="NZ_FLTX01000067.1"/>
</dbReference>